<protein>
    <submittedName>
        <fullName evidence="1">Uncharacterized protein</fullName>
    </submittedName>
</protein>
<comment type="caution">
    <text evidence="1">The sequence shown here is derived from an EMBL/GenBank/DDBJ whole genome shotgun (WGS) entry which is preliminary data.</text>
</comment>
<accession>A0AAV4RFV9</accession>
<sequence>MSQDIPLRITQDTSMFYVTPSQIIRSVRGPLNSFLNSAQYMLATLRDKVGEKEPNTWPTELVSKYGALMLATLGDKVGEKEPKYLTPSADKCASDTGVVSDQKIALVKNEKWLH</sequence>
<dbReference type="Proteomes" id="UP001054837">
    <property type="component" value="Unassembled WGS sequence"/>
</dbReference>
<dbReference type="AlphaFoldDB" id="A0AAV4RFV9"/>
<gene>
    <name evidence="1" type="ORF">CDAR_607551</name>
</gene>
<evidence type="ECO:0000313" key="2">
    <source>
        <dbReference type="Proteomes" id="UP001054837"/>
    </source>
</evidence>
<evidence type="ECO:0000313" key="1">
    <source>
        <dbReference type="EMBL" id="GIY20854.1"/>
    </source>
</evidence>
<proteinExistence type="predicted"/>
<dbReference type="EMBL" id="BPLQ01006222">
    <property type="protein sequence ID" value="GIY20854.1"/>
    <property type="molecule type" value="Genomic_DNA"/>
</dbReference>
<name>A0AAV4RFV9_9ARAC</name>
<organism evidence="1 2">
    <name type="scientific">Caerostris darwini</name>
    <dbReference type="NCBI Taxonomy" id="1538125"/>
    <lineage>
        <taxon>Eukaryota</taxon>
        <taxon>Metazoa</taxon>
        <taxon>Ecdysozoa</taxon>
        <taxon>Arthropoda</taxon>
        <taxon>Chelicerata</taxon>
        <taxon>Arachnida</taxon>
        <taxon>Araneae</taxon>
        <taxon>Araneomorphae</taxon>
        <taxon>Entelegynae</taxon>
        <taxon>Araneoidea</taxon>
        <taxon>Araneidae</taxon>
        <taxon>Caerostris</taxon>
    </lineage>
</organism>
<reference evidence="1 2" key="1">
    <citation type="submission" date="2021-06" db="EMBL/GenBank/DDBJ databases">
        <title>Caerostris darwini draft genome.</title>
        <authorList>
            <person name="Kono N."/>
            <person name="Arakawa K."/>
        </authorList>
    </citation>
    <scope>NUCLEOTIDE SEQUENCE [LARGE SCALE GENOMIC DNA]</scope>
</reference>
<keyword evidence="2" id="KW-1185">Reference proteome</keyword>